<dbReference type="AlphaFoldDB" id="A0AAW0DHY1"/>
<feature type="coiled-coil region" evidence="1">
    <location>
        <begin position="73"/>
        <end position="123"/>
    </location>
</feature>
<evidence type="ECO:0000256" key="1">
    <source>
        <dbReference type="SAM" id="Coils"/>
    </source>
</evidence>
<keyword evidence="1" id="KW-0175">Coiled coil</keyword>
<keyword evidence="3" id="KW-1185">Reference proteome</keyword>
<reference evidence="2 3" key="1">
    <citation type="submission" date="2024-01" db="EMBL/GenBank/DDBJ databases">
        <title>A draft genome for a cacao thread blight-causing isolate of Paramarasmius palmivorus.</title>
        <authorList>
            <person name="Baruah I.K."/>
            <person name="Bukari Y."/>
            <person name="Amoako-Attah I."/>
            <person name="Meinhardt L.W."/>
            <person name="Bailey B.A."/>
            <person name="Cohen S.P."/>
        </authorList>
    </citation>
    <scope>NUCLEOTIDE SEQUENCE [LARGE SCALE GENOMIC DNA]</scope>
    <source>
        <strain evidence="2 3">GH-12</strain>
    </source>
</reference>
<proteinExistence type="predicted"/>
<comment type="caution">
    <text evidence="2">The sequence shown here is derived from an EMBL/GenBank/DDBJ whole genome shotgun (WGS) entry which is preliminary data.</text>
</comment>
<dbReference type="Proteomes" id="UP001383192">
    <property type="component" value="Unassembled WGS sequence"/>
</dbReference>
<dbReference type="EMBL" id="JAYKXP010000013">
    <property type="protein sequence ID" value="KAK7051390.1"/>
    <property type="molecule type" value="Genomic_DNA"/>
</dbReference>
<gene>
    <name evidence="2" type="ORF">VNI00_004890</name>
</gene>
<evidence type="ECO:0000313" key="2">
    <source>
        <dbReference type="EMBL" id="KAK7051390.1"/>
    </source>
</evidence>
<organism evidence="2 3">
    <name type="scientific">Paramarasmius palmivorus</name>
    <dbReference type="NCBI Taxonomy" id="297713"/>
    <lineage>
        <taxon>Eukaryota</taxon>
        <taxon>Fungi</taxon>
        <taxon>Dikarya</taxon>
        <taxon>Basidiomycota</taxon>
        <taxon>Agaricomycotina</taxon>
        <taxon>Agaricomycetes</taxon>
        <taxon>Agaricomycetidae</taxon>
        <taxon>Agaricales</taxon>
        <taxon>Marasmiineae</taxon>
        <taxon>Marasmiaceae</taxon>
        <taxon>Paramarasmius</taxon>
    </lineage>
</organism>
<protein>
    <submittedName>
        <fullName evidence="2">Uncharacterized protein</fullName>
    </submittedName>
</protein>
<sequence length="149" mass="16475">MMTLDGCDRKSISLAQQVIDMLRDKLHVLGAQVVEYKEKIDALESLRREEGLNLTKSAGILDDASEKVGQIAARLCKREKEDAELAAEGLKLEVMLTDANERIDRLQKDLLAKEHEVERLLAEYVGFLSSAAAPLMCHGMTGIETSSSM</sequence>
<name>A0AAW0DHY1_9AGAR</name>
<evidence type="ECO:0000313" key="3">
    <source>
        <dbReference type="Proteomes" id="UP001383192"/>
    </source>
</evidence>
<accession>A0AAW0DHY1</accession>